<proteinExistence type="predicted"/>
<evidence type="ECO:0000313" key="1">
    <source>
        <dbReference type="EMBL" id="OFV67361.1"/>
    </source>
</evidence>
<dbReference type="Proteomes" id="UP000186940">
    <property type="component" value="Unassembled WGS sequence"/>
</dbReference>
<dbReference type="STRING" id="1838285.SCAL_001279"/>
<protein>
    <submittedName>
        <fullName evidence="1">Uncharacterized protein</fullName>
    </submittedName>
</protein>
<gene>
    <name evidence="1" type="ORF">SCAL_001279</name>
</gene>
<sequence length="35" mass="3931">MERTFSNKVEHDDVILLLNHVCDPATYEIGCSPLA</sequence>
<keyword evidence="2" id="KW-1185">Reference proteome</keyword>
<dbReference type="AlphaFoldDB" id="A0A1F2P9H5"/>
<dbReference type="EMBL" id="LYOS01000004">
    <property type="protein sequence ID" value="OFV67361.1"/>
    <property type="molecule type" value="Genomic_DNA"/>
</dbReference>
<organism evidence="1 2">
    <name type="scientific">Candidatus Syntropharchaeum caldarium</name>
    <dbReference type="NCBI Taxonomy" id="1838285"/>
    <lineage>
        <taxon>Archaea</taxon>
        <taxon>Methanobacteriati</taxon>
        <taxon>Methanobacteriota</taxon>
        <taxon>Stenosarchaea group</taxon>
        <taxon>Methanomicrobia</taxon>
        <taxon>Methanosarcinales</taxon>
        <taxon>ANME-2 cluster</taxon>
        <taxon>Candidatus Syntropharchaeum</taxon>
    </lineage>
</organism>
<accession>A0A1F2P9H5</accession>
<reference evidence="1" key="1">
    <citation type="submission" date="2016-05" db="EMBL/GenBank/DDBJ databases">
        <title>Microbial consortia oxidize butane by reversing methanogenesis.</title>
        <authorList>
            <person name="Laso-Perez R."/>
            <person name="Richter M."/>
            <person name="Wegener G."/>
            <person name="Musat F."/>
        </authorList>
    </citation>
    <scope>NUCLEOTIDE SEQUENCE [LARGE SCALE GENOMIC DNA]</scope>
    <source>
        <strain evidence="1">BOX2</strain>
    </source>
</reference>
<comment type="caution">
    <text evidence="1">The sequence shown here is derived from an EMBL/GenBank/DDBJ whole genome shotgun (WGS) entry which is preliminary data.</text>
</comment>
<name>A0A1F2P9H5_9EURY</name>
<evidence type="ECO:0000313" key="2">
    <source>
        <dbReference type="Proteomes" id="UP000186940"/>
    </source>
</evidence>